<sequence length="283" mass="32861">MNIYIYTKSGHNVGLDSVRRGAVLYNQFKNYNPILCTSDYRAATFSRTLDVYRGVGIDIIGNLPNLMKRGDILIFDSDEPNETMRKFMNQYCTKLYEFGIDISRTLVSDKFFNKGNKSIRKAFFFGDDDYQNILLDKLCKDQYQLDIDLLMGHYFFLGNDEKLISHFSNVIDEEEYFDTIINTQYLLASSINAVFESCASGNSPVFYIREDKKHENLDLIKKYNIPIIEGDSMQEILKKFNIVIKNYPKIQPFKKVDTSNILDTVIDIMEKNKLLSPSLESNY</sequence>
<dbReference type="EMBL" id="UOYO01000026">
    <property type="protein sequence ID" value="VAY87449.1"/>
    <property type="molecule type" value="Genomic_DNA"/>
</dbReference>
<organism evidence="1">
    <name type="scientific">hydrothermal vent metagenome</name>
    <dbReference type="NCBI Taxonomy" id="652676"/>
    <lineage>
        <taxon>unclassified sequences</taxon>
        <taxon>metagenomes</taxon>
        <taxon>ecological metagenomes</taxon>
    </lineage>
</organism>
<gene>
    <name evidence="1" type="ORF">MNB_ARC-1_380</name>
</gene>
<reference evidence="1" key="1">
    <citation type="submission" date="2018-10" db="EMBL/GenBank/DDBJ databases">
        <authorList>
            <person name="Aoki K."/>
        </authorList>
    </citation>
    <scope>NUCLEOTIDE SEQUENCE</scope>
</reference>
<accession>A0A3B1E1H4</accession>
<evidence type="ECO:0000313" key="1">
    <source>
        <dbReference type="EMBL" id="VAY87449.1"/>
    </source>
</evidence>
<protein>
    <submittedName>
        <fullName evidence="1">Uncharacterized protein</fullName>
    </submittedName>
</protein>
<name>A0A3B1E1H4_9ZZZZ</name>
<dbReference type="AlphaFoldDB" id="A0A3B1E1H4"/>
<proteinExistence type="predicted"/>